<dbReference type="STRING" id="414048.SAMN04489864_102436"/>
<dbReference type="Gene3D" id="3.40.309.10">
    <property type="entry name" value="Aldehyde Dehydrogenase, Chain A, domain 2"/>
    <property type="match status" value="1"/>
</dbReference>
<dbReference type="InterPro" id="IPR050740">
    <property type="entry name" value="Aldehyde_DH_Superfamily"/>
</dbReference>
<gene>
    <name evidence="3" type="ORF">SAMN04489864_102436</name>
</gene>
<protein>
    <submittedName>
        <fullName evidence="3">NADP-dependent aldehyde dehydrogenase</fullName>
    </submittedName>
</protein>
<organism evidence="3 4">
    <name type="scientific">Pedobacter insulae</name>
    <dbReference type="NCBI Taxonomy" id="414048"/>
    <lineage>
        <taxon>Bacteria</taxon>
        <taxon>Pseudomonadati</taxon>
        <taxon>Bacteroidota</taxon>
        <taxon>Sphingobacteriia</taxon>
        <taxon>Sphingobacteriales</taxon>
        <taxon>Sphingobacteriaceae</taxon>
        <taxon>Pedobacter</taxon>
    </lineage>
</organism>
<dbReference type="GO" id="GO:0016620">
    <property type="term" value="F:oxidoreductase activity, acting on the aldehyde or oxo group of donors, NAD or NADP as acceptor"/>
    <property type="evidence" value="ECO:0007669"/>
    <property type="project" value="InterPro"/>
</dbReference>
<reference evidence="3 4" key="1">
    <citation type="submission" date="2016-10" db="EMBL/GenBank/DDBJ databases">
        <authorList>
            <person name="de Groot N.N."/>
        </authorList>
    </citation>
    <scope>NUCLEOTIDE SEQUENCE [LARGE SCALE GENOMIC DNA]</scope>
    <source>
        <strain evidence="3 4">DSM 18684</strain>
    </source>
</reference>
<dbReference type="OrthoDB" id="9770537at2"/>
<dbReference type="InterPro" id="IPR044151">
    <property type="entry name" value="ALDH_KGSADH"/>
</dbReference>
<sequence>MNENNIIGATYATSEGKSFSAINPSTGLMLEGNFRVANTAQVEEALMLAESAFTAYKNVDKASKAKFLRTIAEEITALGETLVNRAVSESGLPVGRLQGEVGRTVGQLNLFAKLVEEGSWVNAIIDHALPERQPLPRPDIRRMLIPIGPVVVFGASNFPLAFSVAGGDTASALASGCPVIVKAHPAHLGTSALVAGAIVQAVAKCGMPKGVFSMLYDDGYTIGEQLVKHPFTQAVAFTGSFRGGMALMKMAQEREKPIPVFAEMGSINPIIFLPQAIATKAEELAHKYAASITLGAGQFCTNPGLLLAIESPELDKFKETLANAISAIPSATMLTSGIYQNYNTLSEEVSQVKGIKWLAQANAINGDLQNQSVAKVAVVSGADFLANPKLHEEIFGPYSLLVVAENSSQLQDIIQTIGGQLTVTVMSENQEIANYPALVSKLSEKTGRLILNGVPTGVEVCAAMQHGGPFPATSDSRFTSVGSTAIYRFVRPIAFQDWDDSLLPDELKQGNPLGIFRLIDQTYTKD</sequence>
<accession>A0A1I2V0L8</accession>
<dbReference type="PANTHER" id="PTHR43353:SF3">
    <property type="entry name" value="ALDEHYDE DEHYDROGENASE-RELATED"/>
    <property type="match status" value="1"/>
</dbReference>
<keyword evidence="1" id="KW-0560">Oxidoreductase</keyword>
<dbReference type="InterPro" id="IPR016163">
    <property type="entry name" value="Ald_DH_C"/>
</dbReference>
<dbReference type="Proteomes" id="UP000199666">
    <property type="component" value="Unassembled WGS sequence"/>
</dbReference>
<dbReference type="InterPro" id="IPR016161">
    <property type="entry name" value="Ald_DH/histidinol_DH"/>
</dbReference>
<proteinExistence type="predicted"/>
<dbReference type="AlphaFoldDB" id="A0A1I2V0L8"/>
<name>A0A1I2V0L8_9SPHI</name>
<evidence type="ECO:0000256" key="1">
    <source>
        <dbReference type="ARBA" id="ARBA00023002"/>
    </source>
</evidence>
<dbReference type="PANTHER" id="PTHR43353">
    <property type="entry name" value="SUCCINATE-SEMIALDEHYDE DEHYDROGENASE, MITOCHONDRIAL"/>
    <property type="match status" value="1"/>
</dbReference>
<dbReference type="InterPro" id="IPR016162">
    <property type="entry name" value="Ald_DH_N"/>
</dbReference>
<keyword evidence="4" id="KW-1185">Reference proteome</keyword>
<feature type="domain" description="Aldehyde dehydrogenase" evidence="2">
    <location>
        <begin position="13"/>
        <end position="456"/>
    </location>
</feature>
<dbReference type="EMBL" id="FOPP01000002">
    <property type="protein sequence ID" value="SFG82693.1"/>
    <property type="molecule type" value="Genomic_DNA"/>
</dbReference>
<evidence type="ECO:0000313" key="4">
    <source>
        <dbReference type="Proteomes" id="UP000199666"/>
    </source>
</evidence>
<dbReference type="RefSeq" id="WP_090992458.1">
    <property type="nucleotide sequence ID" value="NZ_FOPP01000002.1"/>
</dbReference>
<dbReference type="InterPro" id="IPR015590">
    <property type="entry name" value="Aldehyde_DH_dom"/>
</dbReference>
<evidence type="ECO:0000259" key="2">
    <source>
        <dbReference type="Pfam" id="PF00171"/>
    </source>
</evidence>
<dbReference type="Pfam" id="PF00171">
    <property type="entry name" value="Aldedh"/>
    <property type="match status" value="1"/>
</dbReference>
<dbReference type="SUPFAM" id="SSF53720">
    <property type="entry name" value="ALDH-like"/>
    <property type="match status" value="1"/>
</dbReference>
<dbReference type="CDD" id="cd07129">
    <property type="entry name" value="ALDH_KGSADH"/>
    <property type="match status" value="1"/>
</dbReference>
<evidence type="ECO:0000313" key="3">
    <source>
        <dbReference type="EMBL" id="SFG82693.1"/>
    </source>
</evidence>
<dbReference type="Gene3D" id="3.40.605.10">
    <property type="entry name" value="Aldehyde Dehydrogenase, Chain A, domain 1"/>
    <property type="match status" value="1"/>
</dbReference>